<keyword evidence="3" id="KW-1185">Reference proteome</keyword>
<feature type="non-terminal residue" evidence="2">
    <location>
        <position position="1"/>
    </location>
</feature>
<dbReference type="AlphaFoldDB" id="A0A9P6M7Q5"/>
<dbReference type="OrthoDB" id="10536599at2759"/>
<feature type="transmembrane region" description="Helical" evidence="1">
    <location>
        <begin position="300"/>
        <end position="319"/>
    </location>
</feature>
<protein>
    <submittedName>
        <fullName evidence="2">Uncharacterized protein</fullName>
    </submittedName>
</protein>
<comment type="caution">
    <text evidence="2">The sequence shown here is derived from an EMBL/GenBank/DDBJ whole genome shotgun (WGS) entry which is preliminary data.</text>
</comment>
<dbReference type="EMBL" id="JAAAHW010005166">
    <property type="protein sequence ID" value="KAF9969628.1"/>
    <property type="molecule type" value="Genomic_DNA"/>
</dbReference>
<keyword evidence="1" id="KW-0812">Transmembrane</keyword>
<evidence type="ECO:0000256" key="1">
    <source>
        <dbReference type="SAM" id="Phobius"/>
    </source>
</evidence>
<gene>
    <name evidence="2" type="ORF">BGZ65_011754</name>
</gene>
<name>A0A9P6M7Q5_9FUNG</name>
<proteinExistence type="predicted"/>
<evidence type="ECO:0000313" key="2">
    <source>
        <dbReference type="EMBL" id="KAF9969628.1"/>
    </source>
</evidence>
<keyword evidence="1" id="KW-1133">Transmembrane helix</keyword>
<reference evidence="2" key="1">
    <citation type="journal article" date="2020" name="Fungal Divers.">
        <title>Resolving the Mortierellaceae phylogeny through synthesis of multi-gene phylogenetics and phylogenomics.</title>
        <authorList>
            <person name="Vandepol N."/>
            <person name="Liber J."/>
            <person name="Desiro A."/>
            <person name="Na H."/>
            <person name="Kennedy M."/>
            <person name="Barry K."/>
            <person name="Grigoriev I.V."/>
            <person name="Miller A.N."/>
            <person name="O'Donnell K."/>
            <person name="Stajich J.E."/>
            <person name="Bonito G."/>
        </authorList>
    </citation>
    <scope>NUCLEOTIDE SEQUENCE</scope>
    <source>
        <strain evidence="2">MES-2147</strain>
    </source>
</reference>
<dbReference type="Proteomes" id="UP000749646">
    <property type="component" value="Unassembled WGS sequence"/>
</dbReference>
<feature type="transmembrane region" description="Helical" evidence="1">
    <location>
        <begin position="220"/>
        <end position="240"/>
    </location>
</feature>
<organism evidence="2 3">
    <name type="scientific">Modicella reniformis</name>
    <dbReference type="NCBI Taxonomy" id="1440133"/>
    <lineage>
        <taxon>Eukaryota</taxon>
        <taxon>Fungi</taxon>
        <taxon>Fungi incertae sedis</taxon>
        <taxon>Mucoromycota</taxon>
        <taxon>Mortierellomycotina</taxon>
        <taxon>Mortierellomycetes</taxon>
        <taxon>Mortierellales</taxon>
        <taxon>Mortierellaceae</taxon>
        <taxon>Modicella</taxon>
    </lineage>
</organism>
<accession>A0A9P6M7Q5</accession>
<keyword evidence="1" id="KW-0472">Membrane</keyword>
<evidence type="ECO:0000313" key="3">
    <source>
        <dbReference type="Proteomes" id="UP000749646"/>
    </source>
</evidence>
<feature type="non-terminal residue" evidence="2">
    <location>
        <position position="321"/>
    </location>
</feature>
<sequence>DEQLLKILIEYCIKCAKKHHPAYLLPVEQCLAQLSKDYPGIVAKVFISTSYIPAHNHKYVASHAICTSNKIHGFFGDNKNPVFILRSQLPTTTSTTPPSYFFWKTNRDLRNGLESRFPKPEAQPPHKKPKCKIFVSPFQFRPIDPLAIESQTTDTKNLPKGLRKIFIDIAANIRKAKTKLIQKEPRKESVFVHIAKKDHFDNPAIVAIIRFKWYTFVIKYWLRRFVVVLIFFIFMMVITAKQIAVSSREPGENPSEDEIAARYLPGSPFNLVSLAAFISSVIGCFNALEAEPGIKKDTGIDGGPSQIWILTFSILLLYLNM</sequence>